<proteinExistence type="predicted"/>
<dbReference type="Gene3D" id="3.30.160.60">
    <property type="entry name" value="Classic Zinc Finger"/>
    <property type="match status" value="1"/>
</dbReference>
<dbReference type="SUPFAM" id="SSF57667">
    <property type="entry name" value="beta-beta-alpha zinc fingers"/>
    <property type="match status" value="1"/>
</dbReference>
<protein>
    <submittedName>
        <fullName evidence="1">Uncharacterized protein</fullName>
    </submittedName>
</protein>
<dbReference type="AlphaFoldDB" id="A0A0P6IDE0"/>
<evidence type="ECO:0000313" key="1">
    <source>
        <dbReference type="EMBL" id="JAN86897.1"/>
    </source>
</evidence>
<dbReference type="InterPro" id="IPR036236">
    <property type="entry name" value="Znf_C2H2_sf"/>
</dbReference>
<sequence length="223" mass="25622">MYTDRKMARVKHKHKSALQTAVSFSHSKCTNKNPNLVTPCYTKIKAFSEHKDTREIKRSGKMVEYESCCIDGFVIYSFATVEEQHKFSPSTALEVFPSAIIPKAIDKTKILEEITNIDCEPRVEKNEDVTCIRQKNTCASCGKAFVFLSTLEFHLRSTIPKDSVILKCEFCPHLSYGSDTMRMHVRHLHGERLYDQFSSDELRELFDEQIPPCRRDCSNASNI</sequence>
<dbReference type="OrthoDB" id="6350348at2759"/>
<name>A0A0P6IDE0_9CRUS</name>
<reference evidence="1" key="1">
    <citation type="submission" date="2015-10" db="EMBL/GenBank/DDBJ databases">
        <title>EvidentialGene: Evidence-directed Construction of Complete mRNA Transcriptomes without Genomes.</title>
        <authorList>
            <person name="Gilbert D.G."/>
        </authorList>
    </citation>
    <scope>NUCLEOTIDE SEQUENCE</scope>
</reference>
<organism evidence="1">
    <name type="scientific">Daphnia magna</name>
    <dbReference type="NCBI Taxonomy" id="35525"/>
    <lineage>
        <taxon>Eukaryota</taxon>
        <taxon>Metazoa</taxon>
        <taxon>Ecdysozoa</taxon>
        <taxon>Arthropoda</taxon>
        <taxon>Crustacea</taxon>
        <taxon>Branchiopoda</taxon>
        <taxon>Diplostraca</taxon>
        <taxon>Cladocera</taxon>
        <taxon>Anomopoda</taxon>
        <taxon>Daphniidae</taxon>
        <taxon>Daphnia</taxon>
    </lineage>
</organism>
<accession>A0A0P6IDE0</accession>
<dbReference type="EMBL" id="GDIQ01007840">
    <property type="protein sequence ID" value="JAN86897.1"/>
    <property type="molecule type" value="Transcribed_RNA"/>
</dbReference>